<dbReference type="EMBL" id="MU267623">
    <property type="protein sequence ID" value="KAH7913867.1"/>
    <property type="molecule type" value="Genomic_DNA"/>
</dbReference>
<name>A0ACB8AKU6_9AGAM</name>
<dbReference type="Proteomes" id="UP000790377">
    <property type="component" value="Unassembled WGS sequence"/>
</dbReference>
<proteinExistence type="predicted"/>
<evidence type="ECO:0000313" key="2">
    <source>
        <dbReference type="Proteomes" id="UP000790377"/>
    </source>
</evidence>
<protein>
    <submittedName>
        <fullName evidence="1">Uncharacterized protein</fullName>
    </submittedName>
</protein>
<comment type="caution">
    <text evidence="1">The sequence shown here is derived from an EMBL/GenBank/DDBJ whole genome shotgun (WGS) entry which is preliminary data.</text>
</comment>
<sequence length="504" mass="56394">MHRALTISEILYATFSYISYDTPHLDVSDNGCTISHNTLTALAVTCRTFQDPALAVRWRGLYGVKPLLLVFPRDLWLFSDDTDGDQDDVEWELARLPSEEEWIRFERYTSRVRYIVIRTGDLDGVVHVMAALSMKYLPHPSQLLFPRLQSLVWAGRGTAGLPLVHLFLPPSLRCLELEFQGGIQLGVPEMLLLLEHQCPIFTELRIVGLDDEPHAVAVSRALETRSWGKLETLHCGHIDESALLHLARLPTLKNLSIHLPPSMSAFVAFKNGFTSLQILNLLVDDIGAIISFLGKITTTATAFIIVSHRLRLTFVSGGVKKHFDVTLDIAALRPLLSFSKLKSVYLDGLCSFNLNDDTLLELANAWPQLEKLALNQYTGWKRRSGITFKGLALLLRACPLLDTLALSLDAIQLSSISLTRPGEGIHNQKIKVINLGDSIIENPAAVALILRDLFSSLKYVDAWCSVYGREEVKSRYKPLWDDVGSHLRIGQNYERGKHGTAVNR</sequence>
<keyword evidence="2" id="KW-1185">Reference proteome</keyword>
<organism evidence="1 2">
    <name type="scientific">Hygrophoropsis aurantiaca</name>
    <dbReference type="NCBI Taxonomy" id="72124"/>
    <lineage>
        <taxon>Eukaryota</taxon>
        <taxon>Fungi</taxon>
        <taxon>Dikarya</taxon>
        <taxon>Basidiomycota</taxon>
        <taxon>Agaricomycotina</taxon>
        <taxon>Agaricomycetes</taxon>
        <taxon>Agaricomycetidae</taxon>
        <taxon>Boletales</taxon>
        <taxon>Coniophorineae</taxon>
        <taxon>Hygrophoropsidaceae</taxon>
        <taxon>Hygrophoropsis</taxon>
    </lineage>
</organism>
<reference evidence="1" key="1">
    <citation type="journal article" date="2021" name="New Phytol.">
        <title>Evolutionary innovations through gain and loss of genes in the ectomycorrhizal Boletales.</title>
        <authorList>
            <person name="Wu G."/>
            <person name="Miyauchi S."/>
            <person name="Morin E."/>
            <person name="Kuo A."/>
            <person name="Drula E."/>
            <person name="Varga T."/>
            <person name="Kohler A."/>
            <person name="Feng B."/>
            <person name="Cao Y."/>
            <person name="Lipzen A."/>
            <person name="Daum C."/>
            <person name="Hundley H."/>
            <person name="Pangilinan J."/>
            <person name="Johnson J."/>
            <person name="Barry K."/>
            <person name="LaButti K."/>
            <person name="Ng V."/>
            <person name="Ahrendt S."/>
            <person name="Min B."/>
            <person name="Choi I.G."/>
            <person name="Park H."/>
            <person name="Plett J.M."/>
            <person name="Magnuson J."/>
            <person name="Spatafora J.W."/>
            <person name="Nagy L.G."/>
            <person name="Henrissat B."/>
            <person name="Grigoriev I.V."/>
            <person name="Yang Z.L."/>
            <person name="Xu J."/>
            <person name="Martin F.M."/>
        </authorList>
    </citation>
    <scope>NUCLEOTIDE SEQUENCE</scope>
    <source>
        <strain evidence="1">ATCC 28755</strain>
    </source>
</reference>
<evidence type="ECO:0000313" key="1">
    <source>
        <dbReference type="EMBL" id="KAH7913867.1"/>
    </source>
</evidence>
<gene>
    <name evidence="1" type="ORF">BJ138DRAFT_1177766</name>
</gene>
<accession>A0ACB8AKU6</accession>